<evidence type="ECO:0000256" key="6">
    <source>
        <dbReference type="ARBA" id="ARBA00023002"/>
    </source>
</evidence>
<evidence type="ECO:0000256" key="9">
    <source>
        <dbReference type="PIRSR" id="PIRSR000294-2"/>
    </source>
</evidence>
<dbReference type="OrthoDB" id="9805202at2"/>
<comment type="subcellular location">
    <subcellularLocation>
        <location evidence="1">Periplasm</location>
    </subcellularLocation>
</comment>
<evidence type="ECO:0000256" key="1">
    <source>
        <dbReference type="ARBA" id="ARBA00004418"/>
    </source>
</evidence>
<sequence>MKTSAYYLLIVFVWIACQRKEEQKPDIYASIRFEKPQNFPETHYNVSENPPTPAGFKLGKALFYDGILSRDGTISCGTCHQQPFAFTHHEHDVSHGIDDKLGIRNAPSLQNLAWHKEFNWDGGVNHLDFFSIQPIESPVEMDEKLSNILQKLRNHATYPKLFKEAFGSEEITTERFLKAISQFVVMMISADSKYDRYLAGKESLNADELAGFQVFQNKCASCHQGILFTDLSYRDNGLAPLSRNDTGREKVTLNPADRYKFKVPSLRNVAVSRPYMHDGRFSTLEQVLNHYQNGVRNNPNLDNLLRKPNGSLGIDLNETEKRRIIAFLQTLTDEKFLKDERFSEFNLTIK</sequence>
<evidence type="ECO:0000256" key="7">
    <source>
        <dbReference type="ARBA" id="ARBA00023004"/>
    </source>
</evidence>
<dbReference type="AlphaFoldDB" id="A0A2N3IBZ6"/>
<comment type="cofactor">
    <cofactor evidence="8">
        <name>heme</name>
        <dbReference type="ChEBI" id="CHEBI:30413"/>
    </cofactor>
    <text evidence="8">Binds 2 heme groups.</text>
</comment>
<evidence type="ECO:0000256" key="3">
    <source>
        <dbReference type="ARBA" id="ARBA00022723"/>
    </source>
</evidence>
<dbReference type="PANTHER" id="PTHR30600">
    <property type="entry name" value="CYTOCHROME C PEROXIDASE-RELATED"/>
    <property type="match status" value="1"/>
</dbReference>
<keyword evidence="5" id="KW-0574">Periplasm</keyword>
<evidence type="ECO:0000313" key="11">
    <source>
        <dbReference type="EMBL" id="PKQ67836.1"/>
    </source>
</evidence>
<accession>A0A2N3IBZ6</accession>
<dbReference type="RefSeq" id="WP_101359127.1">
    <property type="nucleotide sequence ID" value="NZ_NKXO01000029.1"/>
</dbReference>
<protein>
    <submittedName>
        <fullName evidence="11">Cytochrome c peroxidase</fullName>
    </submittedName>
</protein>
<evidence type="ECO:0000256" key="8">
    <source>
        <dbReference type="PIRSR" id="PIRSR000294-1"/>
    </source>
</evidence>
<dbReference type="PIRSF" id="PIRSF000294">
    <property type="entry name" value="Cytochrome-c_peroxidase"/>
    <property type="match status" value="1"/>
</dbReference>
<reference evidence="11 12" key="1">
    <citation type="submission" date="2017-06" db="EMBL/GenBank/DDBJ databases">
        <title>Raineya orbicola gen. nov., sp. nov. a slightly thermophilic bacterium of the phylum Bacteroidetes and the description of Raineyaceae fam. nov.</title>
        <authorList>
            <person name="Albuquerque L."/>
            <person name="Polonia A.R.M."/>
            <person name="Barroso C."/>
            <person name="Froufe H.J.C."/>
            <person name="Lage O."/>
            <person name="Lobo-Da-Cunha A."/>
            <person name="Egas C."/>
            <person name="Da Costa M.S."/>
        </authorList>
    </citation>
    <scope>NUCLEOTIDE SEQUENCE [LARGE SCALE GENOMIC DNA]</scope>
    <source>
        <strain evidence="11 12">SPSPC-11</strain>
    </source>
</reference>
<dbReference type="PROSITE" id="PS51007">
    <property type="entry name" value="CYTC"/>
    <property type="match status" value="1"/>
</dbReference>
<dbReference type="InterPro" id="IPR026259">
    <property type="entry name" value="MauG/Cytc_peroxidase"/>
</dbReference>
<dbReference type="InterPro" id="IPR036909">
    <property type="entry name" value="Cyt_c-like_dom_sf"/>
</dbReference>
<keyword evidence="11" id="KW-0575">Peroxidase</keyword>
<dbReference type="PANTHER" id="PTHR30600:SF10">
    <property type="entry name" value="BLL6722 PROTEIN"/>
    <property type="match status" value="1"/>
</dbReference>
<dbReference type="Pfam" id="PF03150">
    <property type="entry name" value="CCP_MauG"/>
    <property type="match status" value="1"/>
</dbReference>
<feature type="binding site" description="covalent" evidence="8">
    <location>
        <position position="222"/>
    </location>
    <ligand>
        <name>heme c</name>
        <dbReference type="ChEBI" id="CHEBI:61717"/>
        <label>2</label>
    </ligand>
</feature>
<dbReference type="SUPFAM" id="SSF46626">
    <property type="entry name" value="Cytochrome c"/>
    <property type="match status" value="2"/>
</dbReference>
<feature type="binding site" description="axial binding residue" evidence="9">
    <location>
        <position position="80"/>
    </location>
    <ligand>
        <name>heme c</name>
        <dbReference type="ChEBI" id="CHEBI:61717"/>
        <label>1</label>
    </ligand>
    <ligandPart>
        <name>Fe</name>
        <dbReference type="ChEBI" id="CHEBI:18248"/>
    </ligandPart>
</feature>
<comment type="PTM">
    <text evidence="8">Binds 2 heme groups per subunit.</text>
</comment>
<evidence type="ECO:0000256" key="2">
    <source>
        <dbReference type="ARBA" id="ARBA00022617"/>
    </source>
</evidence>
<gene>
    <name evidence="11" type="ORF">Rain11_1854</name>
</gene>
<evidence type="ECO:0000256" key="4">
    <source>
        <dbReference type="ARBA" id="ARBA00022729"/>
    </source>
</evidence>
<dbReference type="GO" id="GO:0009055">
    <property type="term" value="F:electron transfer activity"/>
    <property type="evidence" value="ECO:0007669"/>
    <property type="project" value="InterPro"/>
</dbReference>
<evidence type="ECO:0000313" key="12">
    <source>
        <dbReference type="Proteomes" id="UP000233387"/>
    </source>
</evidence>
<feature type="binding site" description="covalent" evidence="8">
    <location>
        <position position="219"/>
    </location>
    <ligand>
        <name>heme c</name>
        <dbReference type="ChEBI" id="CHEBI:61717"/>
        <label>2</label>
    </ligand>
</feature>
<keyword evidence="6" id="KW-0560">Oxidoreductase</keyword>
<dbReference type="GO" id="GO:0042597">
    <property type="term" value="C:periplasmic space"/>
    <property type="evidence" value="ECO:0007669"/>
    <property type="project" value="UniProtKB-SubCell"/>
</dbReference>
<dbReference type="InterPro" id="IPR004852">
    <property type="entry name" value="Di-haem_cyt_c_peroxidsae"/>
</dbReference>
<dbReference type="GO" id="GO:0020037">
    <property type="term" value="F:heme binding"/>
    <property type="evidence" value="ECO:0007669"/>
    <property type="project" value="InterPro"/>
</dbReference>
<dbReference type="Proteomes" id="UP000233387">
    <property type="component" value="Unassembled WGS sequence"/>
</dbReference>
<name>A0A2N3IBZ6_9BACT</name>
<dbReference type="PROSITE" id="PS51257">
    <property type="entry name" value="PROKAR_LIPOPROTEIN"/>
    <property type="match status" value="1"/>
</dbReference>
<keyword evidence="3 9" id="KW-0479">Metal-binding</keyword>
<feature type="binding site" description="covalent" evidence="8">
    <location>
        <position position="76"/>
    </location>
    <ligand>
        <name>heme c</name>
        <dbReference type="ChEBI" id="CHEBI:61717"/>
        <label>1</label>
    </ligand>
</feature>
<proteinExistence type="predicted"/>
<organism evidence="11 12">
    <name type="scientific">Raineya orbicola</name>
    <dbReference type="NCBI Taxonomy" id="2016530"/>
    <lineage>
        <taxon>Bacteria</taxon>
        <taxon>Pseudomonadati</taxon>
        <taxon>Bacteroidota</taxon>
        <taxon>Cytophagia</taxon>
        <taxon>Cytophagales</taxon>
        <taxon>Raineyaceae</taxon>
        <taxon>Raineya</taxon>
    </lineage>
</organism>
<dbReference type="Gene3D" id="1.10.760.10">
    <property type="entry name" value="Cytochrome c-like domain"/>
    <property type="match status" value="2"/>
</dbReference>
<feature type="binding site" description="covalent" evidence="8">
    <location>
        <position position="79"/>
    </location>
    <ligand>
        <name>heme c</name>
        <dbReference type="ChEBI" id="CHEBI:61717"/>
        <label>1</label>
    </ligand>
</feature>
<keyword evidence="12" id="KW-1185">Reference proteome</keyword>
<comment type="caution">
    <text evidence="11">The sequence shown here is derived from an EMBL/GenBank/DDBJ whole genome shotgun (WGS) entry which is preliminary data.</text>
</comment>
<keyword evidence="2 8" id="KW-0349">Heme</keyword>
<dbReference type="InterPro" id="IPR051395">
    <property type="entry name" value="Cytochrome_c_Peroxidase/MauG"/>
</dbReference>
<feature type="binding site" description="axial binding residue" evidence="9">
    <location>
        <position position="223"/>
    </location>
    <ligand>
        <name>heme c</name>
        <dbReference type="ChEBI" id="CHEBI:61717"/>
        <label>2</label>
    </ligand>
    <ligandPart>
        <name>Fe</name>
        <dbReference type="ChEBI" id="CHEBI:18248"/>
    </ligandPart>
</feature>
<evidence type="ECO:0000256" key="5">
    <source>
        <dbReference type="ARBA" id="ARBA00022764"/>
    </source>
</evidence>
<dbReference type="EMBL" id="NKXO01000029">
    <property type="protein sequence ID" value="PKQ67836.1"/>
    <property type="molecule type" value="Genomic_DNA"/>
</dbReference>
<keyword evidence="4" id="KW-0732">Signal</keyword>
<dbReference type="GO" id="GO:0046872">
    <property type="term" value="F:metal ion binding"/>
    <property type="evidence" value="ECO:0007669"/>
    <property type="project" value="UniProtKB-KW"/>
</dbReference>
<dbReference type="GO" id="GO:0004130">
    <property type="term" value="F:cytochrome-c peroxidase activity"/>
    <property type="evidence" value="ECO:0007669"/>
    <property type="project" value="TreeGrafter"/>
</dbReference>
<dbReference type="InterPro" id="IPR009056">
    <property type="entry name" value="Cyt_c-like_dom"/>
</dbReference>
<keyword evidence="7 9" id="KW-0408">Iron</keyword>
<feature type="domain" description="Cytochrome c" evidence="10">
    <location>
        <begin position="206"/>
        <end position="332"/>
    </location>
</feature>
<evidence type="ECO:0000259" key="10">
    <source>
        <dbReference type="PROSITE" id="PS51007"/>
    </source>
</evidence>